<gene>
    <name evidence="3" type="ORF">C12CBH8_09210</name>
</gene>
<dbReference type="Gene3D" id="3.90.79.10">
    <property type="entry name" value="Nucleoside Triphosphate Pyrophosphohydrolase"/>
    <property type="match status" value="1"/>
</dbReference>
<dbReference type="KEGG" id="sman:C12CBH8_09210"/>
<dbReference type="PANTHER" id="PTHR43736:SF1">
    <property type="entry name" value="DIHYDRONEOPTERIN TRIPHOSPHATE DIPHOSPHATASE"/>
    <property type="match status" value="1"/>
</dbReference>
<evidence type="ECO:0000313" key="3">
    <source>
        <dbReference type="EMBL" id="BCI60282.1"/>
    </source>
</evidence>
<evidence type="ECO:0000256" key="1">
    <source>
        <dbReference type="ARBA" id="ARBA00005582"/>
    </source>
</evidence>
<accession>A0A7I8D3G3</accession>
<proteinExistence type="inferred from homology"/>
<dbReference type="GO" id="GO:0016787">
    <property type="term" value="F:hydrolase activity"/>
    <property type="evidence" value="ECO:0007669"/>
    <property type="project" value="UniProtKB-KW"/>
</dbReference>
<dbReference type="EMBL" id="AP023321">
    <property type="protein sequence ID" value="BCI60282.1"/>
    <property type="molecule type" value="Genomic_DNA"/>
</dbReference>
<keyword evidence="4" id="KW-1185">Reference proteome</keyword>
<dbReference type="CDD" id="cd03674">
    <property type="entry name" value="NUDIX_Hydrolase"/>
    <property type="match status" value="1"/>
</dbReference>
<comment type="similarity">
    <text evidence="1">Belongs to the Nudix hydrolase family.</text>
</comment>
<dbReference type="Proteomes" id="UP000593890">
    <property type="component" value="Chromosome"/>
</dbReference>
<dbReference type="Pfam" id="PF00293">
    <property type="entry name" value="NUDIX"/>
    <property type="match status" value="1"/>
</dbReference>
<sequence length="195" mass="22616">MNDWIKEEIVGFEPFGRQEEVDRVRLIRMLDLFHGDVLTRENDVAHMTSSAMVFSPKMDKVLMAYHNIYQSWAWLGGHVDGEKDFLQVAEREAREESGIQNLIPMSPHAVALDILPVPQHYKRGQYVGAHLHLNVTYAFWASEEENLAVRPEENSAVGWIPLCQLEQKVTEPDMIPIYQKIIQRCKRDFEPVDLE</sequence>
<protein>
    <submittedName>
        <fullName evidence="3">NUDIX hydrolase</fullName>
    </submittedName>
</protein>
<feature type="domain" description="Nudix hydrolase" evidence="2">
    <location>
        <begin position="44"/>
        <end position="183"/>
    </location>
</feature>
<organism evidence="3 4">
    <name type="scientific">Solibaculum mannosilyticum</name>
    <dbReference type="NCBI Taxonomy" id="2780922"/>
    <lineage>
        <taxon>Bacteria</taxon>
        <taxon>Bacillati</taxon>
        <taxon>Bacillota</taxon>
        <taxon>Clostridia</taxon>
        <taxon>Eubacteriales</taxon>
        <taxon>Oscillospiraceae</taxon>
        <taxon>Solibaculum</taxon>
    </lineage>
</organism>
<evidence type="ECO:0000313" key="4">
    <source>
        <dbReference type="Proteomes" id="UP000593890"/>
    </source>
</evidence>
<dbReference type="PANTHER" id="PTHR43736">
    <property type="entry name" value="ADP-RIBOSE PYROPHOSPHATASE"/>
    <property type="match status" value="1"/>
</dbReference>
<dbReference type="InterPro" id="IPR015797">
    <property type="entry name" value="NUDIX_hydrolase-like_dom_sf"/>
</dbReference>
<evidence type="ECO:0000259" key="2">
    <source>
        <dbReference type="PROSITE" id="PS51462"/>
    </source>
</evidence>
<dbReference type="SUPFAM" id="SSF55811">
    <property type="entry name" value="Nudix"/>
    <property type="match status" value="1"/>
</dbReference>
<keyword evidence="3" id="KW-0378">Hydrolase</keyword>
<dbReference type="InterPro" id="IPR000086">
    <property type="entry name" value="NUDIX_hydrolase_dom"/>
</dbReference>
<dbReference type="AlphaFoldDB" id="A0A7I8D3G3"/>
<reference evidence="4" key="1">
    <citation type="submission" date="2020-07" db="EMBL/GenBank/DDBJ databases">
        <title>Complete genome sequencing of Clostridia bacterium strain 12CBH8.</title>
        <authorList>
            <person name="Sakamoto M."/>
            <person name="Murakami T."/>
            <person name="Mori H."/>
        </authorList>
    </citation>
    <scope>NUCLEOTIDE SEQUENCE [LARGE SCALE GENOMIC DNA]</scope>
    <source>
        <strain evidence="4">12CBH8</strain>
    </source>
</reference>
<name>A0A7I8D3G3_9FIRM</name>
<dbReference type="PROSITE" id="PS51462">
    <property type="entry name" value="NUDIX"/>
    <property type="match status" value="1"/>
</dbReference>
<dbReference type="RefSeq" id="WP_215533657.1">
    <property type="nucleotide sequence ID" value="NZ_AP023321.1"/>
</dbReference>